<evidence type="ECO:0000313" key="3">
    <source>
        <dbReference type="Proteomes" id="UP001230268"/>
    </source>
</evidence>
<sequence length="150" mass="16821">MTPKLLSLGIFRPSILGLERSGLRFFSGRRVRKATRSQLTSQENLLLQQRLREMELHMQMQQQMPRKQGVMSIIKEGLLHGIGWSFAQRMVDSIFGPRTINISDFTGNHSDSLSGSSGLSNDPNSTSPFSDNGSQDEGWSWGSDLFSDDE</sequence>
<dbReference type="Proteomes" id="UP001230268">
    <property type="component" value="Unassembled WGS sequence"/>
</dbReference>
<feature type="region of interest" description="Disordered" evidence="1">
    <location>
        <begin position="111"/>
        <end position="150"/>
    </location>
</feature>
<dbReference type="AlphaFoldDB" id="A0AAD8USA8"/>
<comment type="caution">
    <text evidence="2">The sequence shown here is derived from an EMBL/GenBank/DDBJ whole genome shotgun (WGS) entry which is preliminary data.</text>
</comment>
<name>A0AAD8USA8_BABGI</name>
<gene>
    <name evidence="2" type="ORF">BgAZ_107560</name>
</gene>
<proteinExistence type="predicted"/>
<reference evidence="2" key="1">
    <citation type="submission" date="2023-08" db="EMBL/GenBank/DDBJ databases">
        <title>Draft sequence of the Babesia gibsoni genome.</title>
        <authorList>
            <person name="Yamagishi J.Y."/>
            <person name="Xuan X.X."/>
        </authorList>
    </citation>
    <scope>NUCLEOTIDE SEQUENCE</scope>
    <source>
        <strain evidence="2">Azabu</strain>
    </source>
</reference>
<accession>A0AAD8USA8</accession>
<keyword evidence="3" id="KW-1185">Reference proteome</keyword>
<protein>
    <submittedName>
        <fullName evidence="2">Uncharacterized protein</fullName>
    </submittedName>
</protein>
<evidence type="ECO:0000256" key="1">
    <source>
        <dbReference type="SAM" id="MobiDB-lite"/>
    </source>
</evidence>
<feature type="compositionally biased region" description="Polar residues" evidence="1">
    <location>
        <begin position="126"/>
        <end position="137"/>
    </location>
</feature>
<organism evidence="2 3">
    <name type="scientific">Babesia gibsoni</name>
    <dbReference type="NCBI Taxonomy" id="33632"/>
    <lineage>
        <taxon>Eukaryota</taxon>
        <taxon>Sar</taxon>
        <taxon>Alveolata</taxon>
        <taxon>Apicomplexa</taxon>
        <taxon>Aconoidasida</taxon>
        <taxon>Piroplasmida</taxon>
        <taxon>Babesiidae</taxon>
        <taxon>Babesia</taxon>
    </lineage>
</organism>
<dbReference type="EMBL" id="JAVEPI010000001">
    <property type="protein sequence ID" value="KAK1444850.1"/>
    <property type="molecule type" value="Genomic_DNA"/>
</dbReference>
<feature type="compositionally biased region" description="Low complexity" evidence="1">
    <location>
        <begin position="111"/>
        <end position="125"/>
    </location>
</feature>
<evidence type="ECO:0000313" key="2">
    <source>
        <dbReference type="EMBL" id="KAK1444850.1"/>
    </source>
</evidence>